<dbReference type="Proteomes" id="UP001153269">
    <property type="component" value="Unassembled WGS sequence"/>
</dbReference>
<feature type="region of interest" description="Disordered" evidence="1">
    <location>
        <begin position="47"/>
        <end position="68"/>
    </location>
</feature>
<evidence type="ECO:0000313" key="2">
    <source>
        <dbReference type="EMBL" id="CAB1430279.1"/>
    </source>
</evidence>
<name>A0A9N7YN54_PLEPL</name>
<protein>
    <submittedName>
        <fullName evidence="2">Uncharacterized protein</fullName>
    </submittedName>
</protein>
<gene>
    <name evidence="2" type="ORF">PLEPLA_LOCUS18261</name>
</gene>
<proteinExistence type="predicted"/>
<reference evidence="2" key="1">
    <citation type="submission" date="2020-03" db="EMBL/GenBank/DDBJ databases">
        <authorList>
            <person name="Weist P."/>
        </authorList>
    </citation>
    <scope>NUCLEOTIDE SEQUENCE</scope>
</reference>
<comment type="caution">
    <text evidence="2">The sequence shown here is derived from an EMBL/GenBank/DDBJ whole genome shotgun (WGS) entry which is preliminary data.</text>
</comment>
<evidence type="ECO:0000256" key="1">
    <source>
        <dbReference type="SAM" id="MobiDB-lite"/>
    </source>
</evidence>
<feature type="compositionally biased region" description="Low complexity" evidence="1">
    <location>
        <begin position="47"/>
        <end position="62"/>
    </location>
</feature>
<accession>A0A9N7YN54</accession>
<dbReference type="EMBL" id="CADEAL010001223">
    <property type="protein sequence ID" value="CAB1430279.1"/>
    <property type="molecule type" value="Genomic_DNA"/>
</dbReference>
<sequence length="102" mass="11913">MTSEEKHQKWIRKRRRLSYNNVVDFFIKEQLILSEKLPLKAELWSPLSSSSHLQPSPQSAASHHPHQKTLRCSPPDLVFHLPHLWKEIPRALICHGSLFTSK</sequence>
<evidence type="ECO:0000313" key="3">
    <source>
        <dbReference type="Proteomes" id="UP001153269"/>
    </source>
</evidence>
<keyword evidence="3" id="KW-1185">Reference proteome</keyword>
<dbReference type="AlphaFoldDB" id="A0A9N7YN54"/>
<organism evidence="2 3">
    <name type="scientific">Pleuronectes platessa</name>
    <name type="common">European plaice</name>
    <dbReference type="NCBI Taxonomy" id="8262"/>
    <lineage>
        <taxon>Eukaryota</taxon>
        <taxon>Metazoa</taxon>
        <taxon>Chordata</taxon>
        <taxon>Craniata</taxon>
        <taxon>Vertebrata</taxon>
        <taxon>Euteleostomi</taxon>
        <taxon>Actinopterygii</taxon>
        <taxon>Neopterygii</taxon>
        <taxon>Teleostei</taxon>
        <taxon>Neoteleostei</taxon>
        <taxon>Acanthomorphata</taxon>
        <taxon>Carangaria</taxon>
        <taxon>Pleuronectiformes</taxon>
        <taxon>Pleuronectoidei</taxon>
        <taxon>Pleuronectidae</taxon>
        <taxon>Pleuronectes</taxon>
    </lineage>
</organism>